<organism evidence="2 3">
    <name type="scientific">Helobdella robusta</name>
    <name type="common">Californian leech</name>
    <dbReference type="NCBI Taxonomy" id="6412"/>
    <lineage>
        <taxon>Eukaryota</taxon>
        <taxon>Metazoa</taxon>
        <taxon>Spiralia</taxon>
        <taxon>Lophotrochozoa</taxon>
        <taxon>Annelida</taxon>
        <taxon>Clitellata</taxon>
        <taxon>Hirudinea</taxon>
        <taxon>Rhynchobdellida</taxon>
        <taxon>Glossiphoniidae</taxon>
        <taxon>Helobdella</taxon>
    </lineage>
</organism>
<dbReference type="EMBL" id="AMQM01005564">
    <property type="status" value="NOT_ANNOTATED_CDS"/>
    <property type="molecule type" value="Genomic_DNA"/>
</dbReference>
<dbReference type="InParanoid" id="T1G536"/>
<dbReference type="InterPro" id="IPR036691">
    <property type="entry name" value="Endo/exonu/phosph_ase_sf"/>
</dbReference>
<gene>
    <name evidence="2" type="primary">20216184</name>
    <name evidence="1" type="ORF">HELRODRAFT_83294</name>
</gene>
<dbReference type="OMA" id="KANGFHC"/>
<name>T1G536_HELRO</name>
<proteinExistence type="predicted"/>
<reference evidence="1 3" key="2">
    <citation type="journal article" date="2013" name="Nature">
        <title>Insights into bilaterian evolution from three spiralian genomes.</title>
        <authorList>
            <person name="Simakov O."/>
            <person name="Marletaz F."/>
            <person name="Cho S.J."/>
            <person name="Edsinger-Gonzales E."/>
            <person name="Havlak P."/>
            <person name="Hellsten U."/>
            <person name="Kuo D.H."/>
            <person name="Larsson T."/>
            <person name="Lv J."/>
            <person name="Arendt D."/>
            <person name="Savage R."/>
            <person name="Osoegawa K."/>
            <person name="de Jong P."/>
            <person name="Grimwood J."/>
            <person name="Chapman J.A."/>
            <person name="Shapiro H."/>
            <person name="Aerts A."/>
            <person name="Otillar R.P."/>
            <person name="Terry A.Y."/>
            <person name="Boore J.L."/>
            <person name="Grigoriev I.V."/>
            <person name="Lindberg D.R."/>
            <person name="Seaver E.C."/>
            <person name="Weisblat D.A."/>
            <person name="Putnam N.H."/>
            <person name="Rokhsar D.S."/>
        </authorList>
    </citation>
    <scope>NUCLEOTIDE SEQUENCE</scope>
</reference>
<evidence type="ECO:0000313" key="1">
    <source>
        <dbReference type="EMBL" id="ESO00301.1"/>
    </source>
</evidence>
<dbReference type="EnsemblMetazoa" id="HelroT83294">
    <property type="protein sequence ID" value="HelroP83294"/>
    <property type="gene ID" value="HelroG83294"/>
</dbReference>
<accession>T1G536</accession>
<evidence type="ECO:0008006" key="4">
    <source>
        <dbReference type="Google" id="ProtNLM"/>
    </source>
</evidence>
<sequence>PSSEIPLICGDFNGHVGNKANGFHCVHGGFGYGSQNEDGLRLLEFAESHELSLLNAYFKKRAKHFDHIKKRDAMHTN</sequence>
<dbReference type="AlphaFoldDB" id="T1G536"/>
<dbReference type="PANTHER" id="PTHR23227">
    <property type="entry name" value="BUCENTAUR RELATED"/>
    <property type="match status" value="1"/>
</dbReference>
<dbReference type="CTD" id="20216184"/>
<dbReference type="Proteomes" id="UP000015101">
    <property type="component" value="Unassembled WGS sequence"/>
</dbReference>
<protein>
    <recommendedName>
        <fullName evidence="4">Endonuclease/exonuclease/phosphatase domain-containing protein</fullName>
    </recommendedName>
</protein>
<keyword evidence="3" id="KW-1185">Reference proteome</keyword>
<dbReference type="KEGG" id="hro:HELRODRAFT_83294"/>
<dbReference type="OrthoDB" id="418748at2759"/>
<reference evidence="2" key="3">
    <citation type="submission" date="2015-06" db="UniProtKB">
        <authorList>
            <consortium name="EnsemblMetazoa"/>
        </authorList>
    </citation>
    <scope>IDENTIFICATION</scope>
</reference>
<dbReference type="GeneID" id="20216184"/>
<dbReference type="PANTHER" id="PTHR23227:SF67">
    <property type="entry name" value="CRANIOFACIAL DEVELOPMENT PROTEIN 2-LIKE"/>
    <property type="match status" value="1"/>
</dbReference>
<dbReference type="InterPro" id="IPR027124">
    <property type="entry name" value="Swc5/CFDP1/2"/>
</dbReference>
<dbReference type="Gene3D" id="3.60.10.10">
    <property type="entry name" value="Endonuclease/exonuclease/phosphatase"/>
    <property type="match status" value="1"/>
</dbReference>
<dbReference type="HOGENOM" id="CLU_2645041_0_0_1"/>
<evidence type="ECO:0000313" key="3">
    <source>
        <dbReference type="Proteomes" id="UP000015101"/>
    </source>
</evidence>
<reference evidence="3" key="1">
    <citation type="submission" date="2012-12" db="EMBL/GenBank/DDBJ databases">
        <authorList>
            <person name="Hellsten U."/>
            <person name="Grimwood J."/>
            <person name="Chapman J.A."/>
            <person name="Shapiro H."/>
            <person name="Aerts A."/>
            <person name="Otillar R.P."/>
            <person name="Terry A.Y."/>
            <person name="Boore J.L."/>
            <person name="Simakov O."/>
            <person name="Marletaz F."/>
            <person name="Cho S.-J."/>
            <person name="Edsinger-Gonzales E."/>
            <person name="Havlak P."/>
            <person name="Kuo D.-H."/>
            <person name="Larsson T."/>
            <person name="Lv J."/>
            <person name="Arendt D."/>
            <person name="Savage R."/>
            <person name="Osoegawa K."/>
            <person name="de Jong P."/>
            <person name="Lindberg D.R."/>
            <person name="Seaver E.C."/>
            <person name="Weisblat D.A."/>
            <person name="Putnam N.H."/>
            <person name="Grigoriev I.V."/>
            <person name="Rokhsar D.S."/>
        </authorList>
    </citation>
    <scope>NUCLEOTIDE SEQUENCE</scope>
</reference>
<dbReference type="RefSeq" id="XP_009021735.1">
    <property type="nucleotide sequence ID" value="XM_009023487.1"/>
</dbReference>
<dbReference type="EMBL" id="KB096983">
    <property type="protein sequence ID" value="ESO00301.1"/>
    <property type="molecule type" value="Genomic_DNA"/>
</dbReference>
<evidence type="ECO:0000313" key="2">
    <source>
        <dbReference type="EnsemblMetazoa" id="HelroP83294"/>
    </source>
</evidence>